<feature type="transmembrane region" description="Helical" evidence="7">
    <location>
        <begin position="240"/>
        <end position="265"/>
    </location>
</feature>
<reference evidence="9" key="1">
    <citation type="journal article" date="2021" name="PeerJ">
        <title>Extensive microbial diversity within the chicken gut microbiome revealed by metagenomics and culture.</title>
        <authorList>
            <person name="Gilroy R."/>
            <person name="Ravi A."/>
            <person name="Getino M."/>
            <person name="Pursley I."/>
            <person name="Horton D.L."/>
            <person name="Alikhan N.F."/>
            <person name="Baker D."/>
            <person name="Gharbi K."/>
            <person name="Hall N."/>
            <person name="Watson M."/>
            <person name="Adriaenssens E.M."/>
            <person name="Foster-Nyarko E."/>
            <person name="Jarju S."/>
            <person name="Secka A."/>
            <person name="Antonio M."/>
            <person name="Oren A."/>
            <person name="Chaudhuri R.R."/>
            <person name="La Ragione R."/>
            <person name="Hildebrand F."/>
            <person name="Pallen M.J."/>
        </authorList>
    </citation>
    <scope>NUCLEOTIDE SEQUENCE</scope>
    <source>
        <strain evidence="9">ChiHcolR34-3080</strain>
    </source>
</reference>
<reference evidence="9" key="2">
    <citation type="submission" date="2021-04" db="EMBL/GenBank/DDBJ databases">
        <authorList>
            <person name="Gilroy R."/>
        </authorList>
    </citation>
    <scope>NUCLEOTIDE SEQUENCE</scope>
    <source>
        <strain evidence="9">ChiHcolR34-3080</strain>
    </source>
</reference>
<organism evidence="9 10">
    <name type="scientific">Candidatus Faecalibacterium intestinigallinarum</name>
    <dbReference type="NCBI Taxonomy" id="2838581"/>
    <lineage>
        <taxon>Bacteria</taxon>
        <taxon>Bacillati</taxon>
        <taxon>Bacillota</taxon>
        <taxon>Clostridia</taxon>
        <taxon>Eubacteriales</taxon>
        <taxon>Oscillospiraceae</taxon>
        <taxon>Faecalibacterium</taxon>
    </lineage>
</organism>
<name>A0A9D1TWL8_9FIRM</name>
<evidence type="ECO:0000313" key="10">
    <source>
        <dbReference type="Proteomes" id="UP000823933"/>
    </source>
</evidence>
<evidence type="ECO:0000256" key="4">
    <source>
        <dbReference type="ARBA" id="ARBA00022692"/>
    </source>
</evidence>
<keyword evidence="3" id="KW-0808">Transferase</keyword>
<gene>
    <name evidence="9" type="ORF">H9890_09280</name>
</gene>
<dbReference type="CDD" id="cd04187">
    <property type="entry name" value="DPM1_like_bac"/>
    <property type="match status" value="1"/>
</dbReference>
<evidence type="ECO:0000256" key="7">
    <source>
        <dbReference type="SAM" id="Phobius"/>
    </source>
</evidence>
<evidence type="ECO:0000256" key="5">
    <source>
        <dbReference type="ARBA" id="ARBA00022989"/>
    </source>
</evidence>
<dbReference type="AlphaFoldDB" id="A0A9D1TWL8"/>
<dbReference type="SUPFAM" id="SSF53448">
    <property type="entry name" value="Nucleotide-diphospho-sugar transferases"/>
    <property type="match status" value="1"/>
</dbReference>
<evidence type="ECO:0000256" key="6">
    <source>
        <dbReference type="ARBA" id="ARBA00023136"/>
    </source>
</evidence>
<evidence type="ECO:0000256" key="1">
    <source>
        <dbReference type="ARBA" id="ARBA00004141"/>
    </source>
</evidence>
<dbReference type="GO" id="GO:0016757">
    <property type="term" value="F:glycosyltransferase activity"/>
    <property type="evidence" value="ECO:0007669"/>
    <property type="project" value="UniProtKB-KW"/>
</dbReference>
<comment type="subcellular location">
    <subcellularLocation>
        <location evidence="1">Membrane</location>
        <topology evidence="1">Multi-pass membrane protein</topology>
    </subcellularLocation>
</comment>
<evidence type="ECO:0000256" key="3">
    <source>
        <dbReference type="ARBA" id="ARBA00022679"/>
    </source>
</evidence>
<dbReference type="InterPro" id="IPR001173">
    <property type="entry name" value="Glyco_trans_2-like"/>
</dbReference>
<keyword evidence="4 7" id="KW-0812">Transmembrane</keyword>
<evidence type="ECO:0000313" key="9">
    <source>
        <dbReference type="EMBL" id="HIW09573.1"/>
    </source>
</evidence>
<sequence>MTAKPILWIVIPCYNEQEVLPITAPLFLQKVRDLAAAGLVSEKSRVCFVNDGSRDDTWRLICEFAKADEHFIGISQSRNRGHQAAVLAGLMEARENGVDVTISIDCDGQDDINAMDEMVRKYLAGAEVVYGVRSRRDTDTFFKRFTAEGFYHLMNLLGADIVFNHADYRLISSRVLDSFADYREVNIFLRGMVPLVGYPSDTVAYERHERLAGESHYPLSKMLALAFDGITSLSNKPIRLITGMGMLFSALSFIGVVWAFIGAMLGSTVAGWASTVCIVCLMGGIQLVCLGVIGEYIGKIYMETKARPRYIISERTWAPYERKYHG</sequence>
<dbReference type="Gene3D" id="3.90.550.10">
    <property type="entry name" value="Spore Coat Polysaccharide Biosynthesis Protein SpsA, Chain A"/>
    <property type="match status" value="1"/>
</dbReference>
<dbReference type="PANTHER" id="PTHR48090">
    <property type="entry name" value="UNDECAPRENYL-PHOSPHATE 4-DEOXY-4-FORMAMIDO-L-ARABINOSE TRANSFERASE-RELATED"/>
    <property type="match status" value="1"/>
</dbReference>
<accession>A0A9D1TWL8</accession>
<comment type="caution">
    <text evidence="9">The sequence shown here is derived from an EMBL/GenBank/DDBJ whole genome shotgun (WGS) entry which is preliminary data.</text>
</comment>
<dbReference type="Proteomes" id="UP000823933">
    <property type="component" value="Unassembled WGS sequence"/>
</dbReference>
<dbReference type="InterPro" id="IPR029044">
    <property type="entry name" value="Nucleotide-diphossugar_trans"/>
</dbReference>
<proteinExistence type="predicted"/>
<dbReference type="InterPro" id="IPR050256">
    <property type="entry name" value="Glycosyltransferase_2"/>
</dbReference>
<dbReference type="GO" id="GO:0005886">
    <property type="term" value="C:plasma membrane"/>
    <property type="evidence" value="ECO:0007669"/>
    <property type="project" value="TreeGrafter"/>
</dbReference>
<keyword evidence="5 7" id="KW-1133">Transmembrane helix</keyword>
<keyword evidence="2" id="KW-0328">Glycosyltransferase</keyword>
<dbReference type="EMBL" id="DXHQ01000105">
    <property type="protein sequence ID" value="HIW09573.1"/>
    <property type="molecule type" value="Genomic_DNA"/>
</dbReference>
<protein>
    <submittedName>
        <fullName evidence="9">Glycosyltransferase family 2 protein</fullName>
    </submittedName>
</protein>
<keyword evidence="6 7" id="KW-0472">Membrane</keyword>
<evidence type="ECO:0000259" key="8">
    <source>
        <dbReference type="Pfam" id="PF00535"/>
    </source>
</evidence>
<evidence type="ECO:0000256" key="2">
    <source>
        <dbReference type="ARBA" id="ARBA00022676"/>
    </source>
</evidence>
<dbReference type="PANTHER" id="PTHR48090:SF1">
    <property type="entry name" value="PROPHAGE BACTOPRENOL GLUCOSYL TRANSFERASE HOMOLOG"/>
    <property type="match status" value="1"/>
</dbReference>
<dbReference type="Pfam" id="PF00535">
    <property type="entry name" value="Glycos_transf_2"/>
    <property type="match status" value="1"/>
</dbReference>
<feature type="transmembrane region" description="Helical" evidence="7">
    <location>
        <begin position="271"/>
        <end position="297"/>
    </location>
</feature>
<feature type="domain" description="Glycosyltransferase 2-like" evidence="8">
    <location>
        <begin position="9"/>
        <end position="176"/>
    </location>
</feature>